<organism evidence="3 4">
    <name type="scientific">Actinophytocola gossypii</name>
    <dbReference type="NCBI Taxonomy" id="2812003"/>
    <lineage>
        <taxon>Bacteria</taxon>
        <taxon>Bacillati</taxon>
        <taxon>Actinomycetota</taxon>
        <taxon>Actinomycetes</taxon>
        <taxon>Pseudonocardiales</taxon>
        <taxon>Pseudonocardiaceae</taxon>
    </lineage>
</organism>
<keyword evidence="4" id="KW-1185">Reference proteome</keyword>
<dbReference type="InterPro" id="IPR002938">
    <property type="entry name" value="FAD-bd"/>
</dbReference>
<comment type="caution">
    <text evidence="3">The sequence shown here is derived from an EMBL/GenBank/DDBJ whole genome shotgun (WGS) entry which is preliminary data.</text>
</comment>
<dbReference type="PRINTS" id="PR00420">
    <property type="entry name" value="RNGMNOXGNASE"/>
</dbReference>
<evidence type="ECO:0000313" key="4">
    <source>
        <dbReference type="Proteomes" id="UP001156441"/>
    </source>
</evidence>
<name>A0ABT2JC03_9PSEU</name>
<dbReference type="InterPro" id="IPR036188">
    <property type="entry name" value="FAD/NAD-bd_sf"/>
</dbReference>
<gene>
    <name evidence="3" type="ORF">JT362_17140</name>
</gene>
<evidence type="ECO:0000313" key="3">
    <source>
        <dbReference type="EMBL" id="MCT2584844.1"/>
    </source>
</evidence>
<dbReference type="Proteomes" id="UP001156441">
    <property type="component" value="Unassembled WGS sequence"/>
</dbReference>
<dbReference type="PANTHER" id="PTHR43476">
    <property type="entry name" value="3-(3-HYDROXY-PHENYL)PROPIONATE/3-HYDROXYCINNAMIC ACID HYDROXYLASE"/>
    <property type="match status" value="1"/>
</dbReference>
<evidence type="ECO:0000259" key="2">
    <source>
        <dbReference type="Pfam" id="PF01494"/>
    </source>
</evidence>
<dbReference type="NCBIfam" id="NF004834">
    <property type="entry name" value="PRK06185.1-3"/>
    <property type="match status" value="1"/>
</dbReference>
<accession>A0ABT2JC03</accession>
<dbReference type="Pfam" id="PF01494">
    <property type="entry name" value="FAD_binding_3"/>
    <property type="match status" value="1"/>
</dbReference>
<dbReference type="PANTHER" id="PTHR43476:SF5">
    <property type="entry name" value="FAD-DEPENDENT MONOOXYGENASE"/>
    <property type="match status" value="1"/>
</dbReference>
<evidence type="ECO:0000256" key="1">
    <source>
        <dbReference type="ARBA" id="ARBA00023002"/>
    </source>
</evidence>
<sequence>MKTTGGAMERTTCVIAGGGPAGMVLGLLLARGGVDVQVLEKHGDFLRDFRGDTVHASTIRLLDELGLGEEFRALPQSRLERLAFPDPEGGVAVIGEFSRLSPPYDYVAMVPQWDFLDLLADAAKEEPTFTLRMNTEVTELVRDGDRVVGVRYRTADGAEGEIRAGLTVACDGRGSILRDQAGMRAREFPVPFDVWWFRLPRTEESGEVSGIQAHIVGHEMMLLINRGDYYQVAYFLKKGEDAHLRAEGVERFRDRVANLAPEVADRVHTIGSMDEVKTLDVRLNRLRRWHTDGLLLIGDAAHAMSPIGGVGINVAVQDAVATAALLAGPLRGRRVSESELARVRRRRWLPTAVTQGLQRLLQRVVVGPVISGRRTTFPKPPLVLTRRFPALRRIPAYLVAIGLRPEHAPEFSRRGGVGTTP</sequence>
<reference evidence="3 4" key="1">
    <citation type="submission" date="2021-02" db="EMBL/GenBank/DDBJ databases">
        <title>Actinophytocola xerophila sp. nov., isolated from soil of cotton cropping field.</title>
        <authorList>
            <person name="Huang R."/>
            <person name="Chen X."/>
            <person name="Ge X."/>
            <person name="Liu W."/>
        </authorList>
    </citation>
    <scope>NUCLEOTIDE SEQUENCE [LARGE SCALE GENOMIC DNA]</scope>
    <source>
        <strain evidence="3 4">S1-96</strain>
    </source>
</reference>
<protein>
    <submittedName>
        <fullName evidence="3">FAD-dependent oxidoreductase</fullName>
    </submittedName>
</protein>
<keyword evidence="1" id="KW-0560">Oxidoreductase</keyword>
<feature type="domain" description="FAD-binding" evidence="2">
    <location>
        <begin position="11"/>
        <end position="353"/>
    </location>
</feature>
<dbReference type="EMBL" id="JAFFZE010000014">
    <property type="protein sequence ID" value="MCT2584844.1"/>
    <property type="molecule type" value="Genomic_DNA"/>
</dbReference>
<dbReference type="Gene3D" id="3.50.50.60">
    <property type="entry name" value="FAD/NAD(P)-binding domain"/>
    <property type="match status" value="1"/>
</dbReference>
<proteinExistence type="predicted"/>
<dbReference type="NCBIfam" id="NF004833">
    <property type="entry name" value="PRK06185.1-1"/>
    <property type="match status" value="1"/>
</dbReference>
<dbReference type="InterPro" id="IPR050631">
    <property type="entry name" value="PheA/TfdB_FAD_monoxygenase"/>
</dbReference>
<dbReference type="SUPFAM" id="SSF51905">
    <property type="entry name" value="FAD/NAD(P)-binding domain"/>
    <property type="match status" value="1"/>
</dbReference>